<evidence type="ECO:0000313" key="2">
    <source>
        <dbReference type="EMBL" id="KAK1851065.1"/>
    </source>
</evidence>
<protein>
    <submittedName>
        <fullName evidence="2">Uncharacterized protein</fullName>
    </submittedName>
</protein>
<keyword evidence="3" id="KW-1185">Reference proteome</keyword>
<feature type="region of interest" description="Disordered" evidence="1">
    <location>
        <begin position="100"/>
        <end position="120"/>
    </location>
</feature>
<name>A0AAD9AR02_9PEZI</name>
<organism evidence="2 3">
    <name type="scientific">Colletotrichum chrysophilum</name>
    <dbReference type="NCBI Taxonomy" id="1836956"/>
    <lineage>
        <taxon>Eukaryota</taxon>
        <taxon>Fungi</taxon>
        <taxon>Dikarya</taxon>
        <taxon>Ascomycota</taxon>
        <taxon>Pezizomycotina</taxon>
        <taxon>Sordariomycetes</taxon>
        <taxon>Hypocreomycetidae</taxon>
        <taxon>Glomerellales</taxon>
        <taxon>Glomerellaceae</taxon>
        <taxon>Colletotrichum</taxon>
        <taxon>Colletotrichum gloeosporioides species complex</taxon>
    </lineage>
</organism>
<dbReference type="AlphaFoldDB" id="A0AAD9AR02"/>
<reference evidence="2" key="1">
    <citation type="submission" date="2023-01" db="EMBL/GenBank/DDBJ databases">
        <title>Colletotrichum chrysophilum M932 genome sequence.</title>
        <authorList>
            <person name="Baroncelli R."/>
        </authorList>
    </citation>
    <scope>NUCLEOTIDE SEQUENCE</scope>
    <source>
        <strain evidence="2">M932</strain>
    </source>
</reference>
<evidence type="ECO:0000256" key="1">
    <source>
        <dbReference type="SAM" id="MobiDB-lite"/>
    </source>
</evidence>
<accession>A0AAD9AR02</accession>
<dbReference type="Proteomes" id="UP001243330">
    <property type="component" value="Unassembled WGS sequence"/>
</dbReference>
<proteinExistence type="predicted"/>
<dbReference type="EMBL" id="JAQOWY010000104">
    <property type="protein sequence ID" value="KAK1851065.1"/>
    <property type="molecule type" value="Genomic_DNA"/>
</dbReference>
<evidence type="ECO:0000313" key="3">
    <source>
        <dbReference type="Proteomes" id="UP001243330"/>
    </source>
</evidence>
<gene>
    <name evidence="2" type="ORF">CCHR01_06293</name>
</gene>
<comment type="caution">
    <text evidence="2">The sequence shown here is derived from an EMBL/GenBank/DDBJ whole genome shotgun (WGS) entry which is preliminary data.</text>
</comment>
<sequence length="155" mass="17346">MDGRVKVLGKVNVVPDCIEEIYARGSEYAPLRSTLCLFRYPSRDHVEDEITTDFRSRSAEQAANEKLAFERLKPSVSTFCSGMMSFGPFAIGGSLSLQGVEKSPRPHSAMAAGSPRSRRTEFRHDVVRRHISAKLGGWPEYGPIVETPTRRFSRL</sequence>